<dbReference type="EMBL" id="JAUKTV010000002">
    <property type="protein sequence ID" value="KAK0744797.1"/>
    <property type="molecule type" value="Genomic_DNA"/>
</dbReference>
<dbReference type="Proteomes" id="UP001172159">
    <property type="component" value="Unassembled WGS sequence"/>
</dbReference>
<comment type="caution">
    <text evidence="2">The sequence shown here is derived from an EMBL/GenBank/DDBJ whole genome shotgun (WGS) entry which is preliminary data.</text>
</comment>
<evidence type="ECO:0000313" key="3">
    <source>
        <dbReference type="Proteomes" id="UP001172159"/>
    </source>
</evidence>
<reference evidence="2" key="1">
    <citation type="submission" date="2023-06" db="EMBL/GenBank/DDBJ databases">
        <title>Genome-scale phylogeny and comparative genomics of the fungal order Sordariales.</title>
        <authorList>
            <consortium name="Lawrence Berkeley National Laboratory"/>
            <person name="Hensen N."/>
            <person name="Bonometti L."/>
            <person name="Westerberg I."/>
            <person name="Brannstrom I.O."/>
            <person name="Guillou S."/>
            <person name="Cros-Aarteil S."/>
            <person name="Calhoun S."/>
            <person name="Haridas S."/>
            <person name="Kuo A."/>
            <person name="Mondo S."/>
            <person name="Pangilinan J."/>
            <person name="Riley R."/>
            <person name="Labutti K."/>
            <person name="Andreopoulos B."/>
            <person name="Lipzen A."/>
            <person name="Chen C."/>
            <person name="Yanf M."/>
            <person name="Daum C."/>
            <person name="Ng V."/>
            <person name="Clum A."/>
            <person name="Steindorff A."/>
            <person name="Ohm R."/>
            <person name="Martin F."/>
            <person name="Silar P."/>
            <person name="Natvig D."/>
            <person name="Lalanne C."/>
            <person name="Gautier V."/>
            <person name="Ament-Velasquez S.L."/>
            <person name="Kruys A."/>
            <person name="Hutchinson M.I."/>
            <person name="Powell A.J."/>
            <person name="Barry K."/>
            <person name="Miller A.N."/>
            <person name="Grigoriev I.V."/>
            <person name="Debuchy R."/>
            <person name="Gladieux P."/>
            <person name="Thoren M.H."/>
            <person name="Johannesson H."/>
        </authorList>
    </citation>
    <scope>NUCLEOTIDE SEQUENCE</scope>
    <source>
        <strain evidence="2">CBS 540.89</strain>
    </source>
</reference>
<proteinExistence type="predicted"/>
<name>A0AA40K3Z9_9PEZI</name>
<keyword evidence="3" id="KW-1185">Reference proteome</keyword>
<feature type="non-terminal residue" evidence="2">
    <location>
        <position position="81"/>
    </location>
</feature>
<protein>
    <submittedName>
        <fullName evidence="2">Uncharacterized protein</fullName>
    </submittedName>
</protein>
<feature type="compositionally biased region" description="Basic residues" evidence="1">
    <location>
        <begin position="62"/>
        <end position="71"/>
    </location>
</feature>
<accession>A0AA40K3Z9</accession>
<feature type="compositionally biased region" description="Polar residues" evidence="1">
    <location>
        <begin position="72"/>
        <end position="81"/>
    </location>
</feature>
<feature type="region of interest" description="Disordered" evidence="1">
    <location>
        <begin position="62"/>
        <end position="81"/>
    </location>
</feature>
<dbReference type="AlphaFoldDB" id="A0AA40K3Z9"/>
<gene>
    <name evidence="2" type="ORF">B0T21DRAFT_358419</name>
</gene>
<evidence type="ECO:0000256" key="1">
    <source>
        <dbReference type="SAM" id="MobiDB-lite"/>
    </source>
</evidence>
<evidence type="ECO:0000313" key="2">
    <source>
        <dbReference type="EMBL" id="KAK0744797.1"/>
    </source>
</evidence>
<sequence>CECAMQHRNQIPACTAACIGDSSICQISPLNSRSFYPSLCSKTRTSNLPHPASATIPISKHPKVAPWHHPRTSANQLARSL</sequence>
<organism evidence="2 3">
    <name type="scientific">Apiosordaria backusii</name>
    <dbReference type="NCBI Taxonomy" id="314023"/>
    <lineage>
        <taxon>Eukaryota</taxon>
        <taxon>Fungi</taxon>
        <taxon>Dikarya</taxon>
        <taxon>Ascomycota</taxon>
        <taxon>Pezizomycotina</taxon>
        <taxon>Sordariomycetes</taxon>
        <taxon>Sordariomycetidae</taxon>
        <taxon>Sordariales</taxon>
        <taxon>Lasiosphaeriaceae</taxon>
        <taxon>Apiosordaria</taxon>
    </lineage>
</organism>